<protein>
    <recommendedName>
        <fullName evidence="3">DUF928 domain-containing protein</fullName>
    </recommendedName>
</protein>
<reference evidence="1 2" key="1">
    <citation type="submission" date="2012-06" db="EMBL/GenBank/DDBJ databases">
        <title>Finished chromosome of genome of Microcoleus sp. PCC 7113.</title>
        <authorList>
            <consortium name="US DOE Joint Genome Institute"/>
            <person name="Gugger M."/>
            <person name="Coursin T."/>
            <person name="Rippka R."/>
            <person name="Tandeau De Marsac N."/>
            <person name="Huntemann M."/>
            <person name="Wei C.-L."/>
            <person name="Han J."/>
            <person name="Detter J.C."/>
            <person name="Han C."/>
            <person name="Tapia R."/>
            <person name="Chen A."/>
            <person name="Kyrpides N."/>
            <person name="Mavromatis K."/>
            <person name="Markowitz V."/>
            <person name="Szeto E."/>
            <person name="Ivanova N."/>
            <person name="Pagani I."/>
            <person name="Pati A."/>
            <person name="Goodwin L."/>
            <person name="Nordberg H.P."/>
            <person name="Cantor M.N."/>
            <person name="Hua S.X."/>
            <person name="Woyke T."/>
            <person name="Kerfeld C.A."/>
        </authorList>
    </citation>
    <scope>NUCLEOTIDE SEQUENCE [LARGE SCALE GENOMIC DNA]</scope>
    <source>
        <strain evidence="1 2">PCC 7113</strain>
    </source>
</reference>
<dbReference type="STRING" id="1173027.Mic7113_3453"/>
<dbReference type="HOGENOM" id="CLU_061545_1_1_3"/>
<name>K9WI42_9CYAN</name>
<dbReference type="AlphaFoldDB" id="K9WI42"/>
<evidence type="ECO:0000313" key="2">
    <source>
        <dbReference type="Proteomes" id="UP000010471"/>
    </source>
</evidence>
<accession>K9WI42</accession>
<organism evidence="1 2">
    <name type="scientific">Allocoleopsis franciscana PCC 7113</name>
    <dbReference type="NCBI Taxonomy" id="1173027"/>
    <lineage>
        <taxon>Bacteria</taxon>
        <taxon>Bacillati</taxon>
        <taxon>Cyanobacteriota</taxon>
        <taxon>Cyanophyceae</taxon>
        <taxon>Coleofasciculales</taxon>
        <taxon>Coleofasciculaceae</taxon>
        <taxon>Allocoleopsis</taxon>
        <taxon>Allocoleopsis franciscana</taxon>
    </lineage>
</organism>
<dbReference type="KEGG" id="mic:Mic7113_3453"/>
<dbReference type="eggNOG" id="COG3087">
    <property type="taxonomic scope" value="Bacteria"/>
</dbReference>
<proteinExistence type="predicted"/>
<evidence type="ECO:0008006" key="3">
    <source>
        <dbReference type="Google" id="ProtNLM"/>
    </source>
</evidence>
<sequence>MFWTKSRTTLITFCIAFFVGLFLSVVPLQVIAQPSNLQVQGQSGNRQSPAWFTLRLKDERRPLPGRREPAAGRGCGANVPNLPLTALSPETNLGFTIAAYPKFFFYIPQMSATAVKFTLLQEDDNKVYEKTFPSSRISGIFDLRLPDDKSLPPLVVGKNYHWYFQITCPQLGSGDIYVDGWVQRVSRGGQNNLWYDSVATLAEKRRLNPDDSALAAAWENLLRSEGLDKIASQPLMGSLRGEKP</sequence>
<evidence type="ECO:0000313" key="1">
    <source>
        <dbReference type="EMBL" id="AFZ19182.1"/>
    </source>
</evidence>
<dbReference type="Pfam" id="PF06051">
    <property type="entry name" value="DUF928"/>
    <property type="match status" value="2"/>
</dbReference>
<dbReference type="InterPro" id="IPR010328">
    <property type="entry name" value="DUF928"/>
</dbReference>
<dbReference type="EMBL" id="CP003630">
    <property type="protein sequence ID" value="AFZ19182.1"/>
    <property type="molecule type" value="Genomic_DNA"/>
</dbReference>
<gene>
    <name evidence="1" type="ORF">Mic7113_3453</name>
</gene>
<dbReference type="OrthoDB" id="445469at2"/>
<dbReference type="RefSeq" id="WP_015183324.1">
    <property type="nucleotide sequence ID" value="NC_019738.1"/>
</dbReference>
<dbReference type="Proteomes" id="UP000010471">
    <property type="component" value="Chromosome"/>
</dbReference>
<keyword evidence="2" id="KW-1185">Reference proteome</keyword>